<dbReference type="PROSITE" id="PS00018">
    <property type="entry name" value="EF_HAND_1"/>
    <property type="match status" value="3"/>
</dbReference>
<dbReference type="AlphaFoldDB" id="A0AAD8JJD1"/>
<proteinExistence type="inferred from homology"/>
<feature type="domain" description="EF-hand" evidence="6">
    <location>
        <begin position="116"/>
        <end position="151"/>
    </location>
</feature>
<dbReference type="Pfam" id="PF13833">
    <property type="entry name" value="EF-hand_8"/>
    <property type="match status" value="1"/>
</dbReference>
<evidence type="ECO:0000313" key="7">
    <source>
        <dbReference type="EMBL" id="KAK1404766.1"/>
    </source>
</evidence>
<evidence type="ECO:0000256" key="4">
    <source>
        <dbReference type="ARBA" id="ARBA00022837"/>
    </source>
</evidence>
<reference evidence="7" key="1">
    <citation type="submission" date="2023-02" db="EMBL/GenBank/DDBJ databases">
        <title>Genome of toxic invasive species Heracleum sosnowskyi carries increased number of genes despite the absence of recent whole-genome duplications.</title>
        <authorList>
            <person name="Schelkunov M."/>
            <person name="Shtratnikova V."/>
            <person name="Makarenko M."/>
            <person name="Klepikova A."/>
            <person name="Omelchenko D."/>
            <person name="Novikova G."/>
            <person name="Obukhova E."/>
            <person name="Bogdanov V."/>
            <person name="Penin A."/>
            <person name="Logacheva M."/>
        </authorList>
    </citation>
    <scope>NUCLEOTIDE SEQUENCE</scope>
    <source>
        <strain evidence="7">Hsosn_3</strain>
        <tissue evidence="7">Leaf</tissue>
    </source>
</reference>
<organism evidence="7 8">
    <name type="scientific">Heracleum sosnowskyi</name>
    <dbReference type="NCBI Taxonomy" id="360622"/>
    <lineage>
        <taxon>Eukaryota</taxon>
        <taxon>Viridiplantae</taxon>
        <taxon>Streptophyta</taxon>
        <taxon>Embryophyta</taxon>
        <taxon>Tracheophyta</taxon>
        <taxon>Spermatophyta</taxon>
        <taxon>Magnoliopsida</taxon>
        <taxon>eudicotyledons</taxon>
        <taxon>Gunneridae</taxon>
        <taxon>Pentapetalae</taxon>
        <taxon>asterids</taxon>
        <taxon>campanulids</taxon>
        <taxon>Apiales</taxon>
        <taxon>Apiaceae</taxon>
        <taxon>Apioideae</taxon>
        <taxon>apioid superclade</taxon>
        <taxon>Tordylieae</taxon>
        <taxon>Tordyliinae</taxon>
        <taxon>Heracleum</taxon>
    </lineage>
</organism>
<evidence type="ECO:0000256" key="5">
    <source>
        <dbReference type="SAM" id="MobiDB-lite"/>
    </source>
</evidence>
<dbReference type="Gene3D" id="1.10.238.10">
    <property type="entry name" value="EF-hand"/>
    <property type="match status" value="2"/>
</dbReference>
<keyword evidence="3" id="KW-0677">Repeat</keyword>
<gene>
    <name evidence="7" type="ORF">POM88_004371</name>
</gene>
<dbReference type="PANTHER" id="PTHR23048:SF59">
    <property type="entry name" value="EF-HAND SUPERFAMILY PROTEIN"/>
    <property type="match status" value="1"/>
</dbReference>
<dbReference type="SMART" id="SM00054">
    <property type="entry name" value="EFh"/>
    <property type="match status" value="4"/>
</dbReference>
<dbReference type="InterPro" id="IPR011992">
    <property type="entry name" value="EF-hand-dom_pair"/>
</dbReference>
<feature type="compositionally biased region" description="Low complexity" evidence="5">
    <location>
        <begin position="1"/>
        <end position="16"/>
    </location>
</feature>
<dbReference type="EMBL" id="JAUIZM010000001">
    <property type="protein sequence ID" value="KAK1404766.1"/>
    <property type="molecule type" value="Genomic_DNA"/>
</dbReference>
<keyword evidence="4" id="KW-0106">Calcium</keyword>
<feature type="region of interest" description="Disordered" evidence="5">
    <location>
        <begin position="1"/>
        <end position="62"/>
    </location>
</feature>
<feature type="domain" description="EF-hand" evidence="6">
    <location>
        <begin position="79"/>
        <end position="114"/>
    </location>
</feature>
<dbReference type="CDD" id="cd00051">
    <property type="entry name" value="EFh"/>
    <property type="match status" value="2"/>
</dbReference>
<dbReference type="FunFam" id="1.10.238.10:FF:000178">
    <property type="entry name" value="Calmodulin-2 A"/>
    <property type="match status" value="1"/>
</dbReference>
<accession>A0AAD8JJD1</accession>
<sequence>MSSPRISSATSSSSSSPVNQKGKLAKQSSASAFKRLCQKLSPKQSPRNSFSSSSSIKSLASPEHINHAVENTSTSSKPFNEELVQRVFNYFDEDEDGKITASELRTCMTAVGGREMTLAEAEMAVETADSDGDGMLGLDDFSKLLETSCGTEEEELREAFGLYAAEGTSSITAKSLKRMLSRLGQSTSVDNCRAMIRKFDLNGDGVLNFDEFRVMMH</sequence>
<evidence type="ECO:0000256" key="2">
    <source>
        <dbReference type="ARBA" id="ARBA00022481"/>
    </source>
</evidence>
<dbReference type="PANTHER" id="PTHR23048">
    <property type="entry name" value="MYOSIN LIGHT CHAIN 1, 3"/>
    <property type="match status" value="1"/>
</dbReference>
<dbReference type="SUPFAM" id="SSF47473">
    <property type="entry name" value="EF-hand"/>
    <property type="match status" value="1"/>
</dbReference>
<reference evidence="7" key="2">
    <citation type="submission" date="2023-05" db="EMBL/GenBank/DDBJ databases">
        <authorList>
            <person name="Schelkunov M.I."/>
        </authorList>
    </citation>
    <scope>NUCLEOTIDE SEQUENCE</scope>
    <source>
        <strain evidence="7">Hsosn_3</strain>
        <tissue evidence="7">Leaf</tissue>
    </source>
</reference>
<comment type="caution">
    <text evidence="7">The sequence shown here is derived from an EMBL/GenBank/DDBJ whole genome shotgun (WGS) entry which is preliminary data.</text>
</comment>
<name>A0AAD8JJD1_9APIA</name>
<feature type="compositionally biased region" description="Low complexity" evidence="5">
    <location>
        <begin position="41"/>
        <end position="62"/>
    </location>
</feature>
<dbReference type="PROSITE" id="PS50222">
    <property type="entry name" value="EF_HAND_2"/>
    <property type="match status" value="3"/>
</dbReference>
<evidence type="ECO:0000259" key="6">
    <source>
        <dbReference type="PROSITE" id="PS50222"/>
    </source>
</evidence>
<dbReference type="GO" id="GO:0005509">
    <property type="term" value="F:calcium ion binding"/>
    <property type="evidence" value="ECO:0007669"/>
    <property type="project" value="InterPro"/>
</dbReference>
<dbReference type="InterPro" id="IPR002048">
    <property type="entry name" value="EF_hand_dom"/>
</dbReference>
<dbReference type="GO" id="GO:0016460">
    <property type="term" value="C:myosin II complex"/>
    <property type="evidence" value="ECO:0007669"/>
    <property type="project" value="TreeGrafter"/>
</dbReference>
<comment type="similarity">
    <text evidence="1">Belongs to the calmodulin family.</text>
</comment>
<dbReference type="InterPro" id="IPR050230">
    <property type="entry name" value="CALM/Myosin/TropC-like"/>
</dbReference>
<evidence type="ECO:0000256" key="1">
    <source>
        <dbReference type="ARBA" id="ARBA00009763"/>
    </source>
</evidence>
<keyword evidence="8" id="KW-1185">Reference proteome</keyword>
<protein>
    <submittedName>
        <fullName evidence="7">Calcium-binding protein CML19</fullName>
    </submittedName>
</protein>
<evidence type="ECO:0000256" key="3">
    <source>
        <dbReference type="ARBA" id="ARBA00022737"/>
    </source>
</evidence>
<feature type="domain" description="EF-hand" evidence="6">
    <location>
        <begin position="187"/>
        <end position="217"/>
    </location>
</feature>
<dbReference type="InterPro" id="IPR018247">
    <property type="entry name" value="EF_Hand_1_Ca_BS"/>
</dbReference>
<dbReference type="Proteomes" id="UP001237642">
    <property type="component" value="Unassembled WGS sequence"/>
</dbReference>
<dbReference type="Pfam" id="PF13499">
    <property type="entry name" value="EF-hand_7"/>
    <property type="match status" value="1"/>
</dbReference>
<keyword evidence="2" id="KW-0488">Methylation</keyword>
<evidence type="ECO:0000313" key="8">
    <source>
        <dbReference type="Proteomes" id="UP001237642"/>
    </source>
</evidence>